<feature type="compositionally biased region" description="Low complexity" evidence="1">
    <location>
        <begin position="71"/>
        <end position="80"/>
    </location>
</feature>
<feature type="region of interest" description="Disordered" evidence="1">
    <location>
        <begin position="1"/>
        <end position="125"/>
    </location>
</feature>
<protein>
    <submittedName>
        <fullName evidence="2">GL14351</fullName>
    </submittedName>
</protein>
<organism evidence="3">
    <name type="scientific">Drosophila persimilis</name>
    <name type="common">Fruit fly</name>
    <dbReference type="NCBI Taxonomy" id="7234"/>
    <lineage>
        <taxon>Eukaryota</taxon>
        <taxon>Metazoa</taxon>
        <taxon>Ecdysozoa</taxon>
        <taxon>Arthropoda</taxon>
        <taxon>Hexapoda</taxon>
        <taxon>Insecta</taxon>
        <taxon>Pterygota</taxon>
        <taxon>Neoptera</taxon>
        <taxon>Endopterygota</taxon>
        <taxon>Diptera</taxon>
        <taxon>Brachycera</taxon>
        <taxon>Muscomorpha</taxon>
        <taxon>Ephydroidea</taxon>
        <taxon>Drosophilidae</taxon>
        <taxon>Drosophila</taxon>
        <taxon>Sophophora</taxon>
    </lineage>
</organism>
<feature type="compositionally biased region" description="Polar residues" evidence="1">
    <location>
        <begin position="113"/>
        <end position="125"/>
    </location>
</feature>
<evidence type="ECO:0000256" key="1">
    <source>
        <dbReference type="SAM" id="MobiDB-lite"/>
    </source>
</evidence>
<evidence type="ECO:0000313" key="3">
    <source>
        <dbReference type="Proteomes" id="UP000008744"/>
    </source>
</evidence>
<dbReference type="Proteomes" id="UP000008744">
    <property type="component" value="Unassembled WGS sequence"/>
</dbReference>
<dbReference type="HOGENOM" id="CLU_1994957_0_0_1"/>
<dbReference type="EMBL" id="CH479190">
    <property type="protein sequence ID" value="EDW25845.1"/>
    <property type="molecule type" value="Genomic_DNA"/>
</dbReference>
<sequence length="125" mass="13812">MGGFGESRYVSGLEKKKTAASIVDPGKQWEKRKRDEQEKEEFSVETRGGRVPRALKEKIGDRGDEDPTKTSAEAAESSSSPVLARPETWCENRQRSTGTKESSRAPTGDTFVSPHTDTTHTKLSQ</sequence>
<gene>
    <name evidence="2" type="primary">Dper\GL14351</name>
    <name evidence="2" type="ORF">Dper_GL14351</name>
</gene>
<name>B4GTH5_DROPE</name>
<accession>B4GTH5</accession>
<proteinExistence type="predicted"/>
<reference evidence="2 3" key="1">
    <citation type="journal article" date="2007" name="Nature">
        <title>Evolution of genes and genomes on the Drosophila phylogeny.</title>
        <authorList>
            <consortium name="Drosophila 12 Genomes Consortium"/>
            <person name="Clark A.G."/>
            <person name="Eisen M.B."/>
            <person name="Smith D.R."/>
            <person name="Bergman C.M."/>
            <person name="Oliver B."/>
            <person name="Markow T.A."/>
            <person name="Kaufman T.C."/>
            <person name="Kellis M."/>
            <person name="Gelbart W."/>
            <person name="Iyer V.N."/>
            <person name="Pollard D.A."/>
            <person name="Sackton T.B."/>
            <person name="Larracuente A.M."/>
            <person name="Singh N.D."/>
            <person name="Abad J.P."/>
            <person name="Abt D.N."/>
            <person name="Adryan B."/>
            <person name="Aguade M."/>
            <person name="Akashi H."/>
            <person name="Anderson W.W."/>
            <person name="Aquadro C.F."/>
            <person name="Ardell D.H."/>
            <person name="Arguello R."/>
            <person name="Artieri C.G."/>
            <person name="Barbash D.A."/>
            <person name="Barker D."/>
            <person name="Barsanti P."/>
            <person name="Batterham P."/>
            <person name="Batzoglou S."/>
            <person name="Begun D."/>
            <person name="Bhutkar A."/>
            <person name="Blanco E."/>
            <person name="Bosak S.A."/>
            <person name="Bradley R.K."/>
            <person name="Brand A.D."/>
            <person name="Brent M.R."/>
            <person name="Brooks A.N."/>
            <person name="Brown R.H."/>
            <person name="Butlin R.K."/>
            <person name="Caggese C."/>
            <person name="Calvi B.R."/>
            <person name="Bernardo de Carvalho A."/>
            <person name="Caspi A."/>
            <person name="Castrezana S."/>
            <person name="Celniker S.E."/>
            <person name="Chang J.L."/>
            <person name="Chapple C."/>
            <person name="Chatterji S."/>
            <person name="Chinwalla A."/>
            <person name="Civetta A."/>
            <person name="Clifton S.W."/>
            <person name="Comeron J.M."/>
            <person name="Costello J.C."/>
            <person name="Coyne J.A."/>
            <person name="Daub J."/>
            <person name="David R.G."/>
            <person name="Delcher A.L."/>
            <person name="Delehaunty K."/>
            <person name="Do C.B."/>
            <person name="Ebling H."/>
            <person name="Edwards K."/>
            <person name="Eickbush T."/>
            <person name="Evans J.D."/>
            <person name="Filipski A."/>
            <person name="Findeiss S."/>
            <person name="Freyhult E."/>
            <person name="Fulton L."/>
            <person name="Fulton R."/>
            <person name="Garcia A.C."/>
            <person name="Gardiner A."/>
            <person name="Garfield D.A."/>
            <person name="Garvin B.E."/>
            <person name="Gibson G."/>
            <person name="Gilbert D."/>
            <person name="Gnerre S."/>
            <person name="Godfrey J."/>
            <person name="Good R."/>
            <person name="Gotea V."/>
            <person name="Gravely B."/>
            <person name="Greenberg A.J."/>
            <person name="Griffiths-Jones S."/>
            <person name="Gross S."/>
            <person name="Guigo R."/>
            <person name="Gustafson E.A."/>
            <person name="Haerty W."/>
            <person name="Hahn M.W."/>
            <person name="Halligan D.L."/>
            <person name="Halpern A.L."/>
            <person name="Halter G.M."/>
            <person name="Han M.V."/>
            <person name="Heger A."/>
            <person name="Hillier L."/>
            <person name="Hinrichs A.S."/>
            <person name="Holmes I."/>
            <person name="Hoskins R.A."/>
            <person name="Hubisz M.J."/>
            <person name="Hultmark D."/>
            <person name="Huntley M.A."/>
            <person name="Jaffe D.B."/>
            <person name="Jagadeeshan S."/>
            <person name="Jeck W.R."/>
            <person name="Johnson J."/>
            <person name="Jones C.D."/>
            <person name="Jordan W.C."/>
            <person name="Karpen G.H."/>
            <person name="Kataoka E."/>
            <person name="Keightley P.D."/>
            <person name="Kheradpour P."/>
            <person name="Kirkness E.F."/>
            <person name="Koerich L.B."/>
            <person name="Kristiansen K."/>
            <person name="Kudrna D."/>
            <person name="Kulathinal R.J."/>
            <person name="Kumar S."/>
            <person name="Kwok R."/>
            <person name="Lander E."/>
            <person name="Langley C.H."/>
            <person name="Lapoint R."/>
            <person name="Lazzaro B.P."/>
            <person name="Lee S.J."/>
            <person name="Levesque L."/>
            <person name="Li R."/>
            <person name="Lin C.F."/>
            <person name="Lin M.F."/>
            <person name="Lindblad-Toh K."/>
            <person name="Llopart A."/>
            <person name="Long M."/>
            <person name="Low L."/>
            <person name="Lozovsky E."/>
            <person name="Lu J."/>
            <person name="Luo M."/>
            <person name="Machado C.A."/>
            <person name="Makalowski W."/>
            <person name="Marzo M."/>
            <person name="Matsuda M."/>
            <person name="Matzkin L."/>
            <person name="McAllister B."/>
            <person name="McBride C.S."/>
            <person name="McKernan B."/>
            <person name="McKernan K."/>
            <person name="Mendez-Lago M."/>
            <person name="Minx P."/>
            <person name="Mollenhauer M.U."/>
            <person name="Montooth K."/>
            <person name="Mount S.M."/>
            <person name="Mu X."/>
            <person name="Myers E."/>
            <person name="Negre B."/>
            <person name="Newfeld S."/>
            <person name="Nielsen R."/>
            <person name="Noor M.A."/>
            <person name="O'Grady P."/>
            <person name="Pachter L."/>
            <person name="Papaceit M."/>
            <person name="Parisi M.J."/>
            <person name="Parisi M."/>
            <person name="Parts L."/>
            <person name="Pedersen J.S."/>
            <person name="Pesole G."/>
            <person name="Phillippy A.M."/>
            <person name="Ponting C.P."/>
            <person name="Pop M."/>
            <person name="Porcelli D."/>
            <person name="Powell J.R."/>
            <person name="Prohaska S."/>
            <person name="Pruitt K."/>
            <person name="Puig M."/>
            <person name="Quesneville H."/>
            <person name="Ram K.R."/>
            <person name="Rand D."/>
            <person name="Rasmussen M.D."/>
            <person name="Reed L.K."/>
            <person name="Reenan R."/>
            <person name="Reily A."/>
            <person name="Remington K.A."/>
            <person name="Rieger T.T."/>
            <person name="Ritchie M.G."/>
            <person name="Robin C."/>
            <person name="Rogers Y.H."/>
            <person name="Rohde C."/>
            <person name="Rozas J."/>
            <person name="Rubenfield M.J."/>
            <person name="Ruiz A."/>
            <person name="Russo S."/>
            <person name="Salzberg S.L."/>
            <person name="Sanchez-Gracia A."/>
            <person name="Saranga D.J."/>
            <person name="Sato H."/>
            <person name="Schaeffer S.W."/>
            <person name="Schatz M.C."/>
            <person name="Schlenke T."/>
            <person name="Schwartz R."/>
            <person name="Segarra C."/>
            <person name="Singh R.S."/>
            <person name="Sirot L."/>
            <person name="Sirota M."/>
            <person name="Sisneros N.B."/>
            <person name="Smith C.D."/>
            <person name="Smith T.F."/>
            <person name="Spieth J."/>
            <person name="Stage D.E."/>
            <person name="Stark A."/>
            <person name="Stephan W."/>
            <person name="Strausberg R.L."/>
            <person name="Strempel S."/>
            <person name="Sturgill D."/>
            <person name="Sutton G."/>
            <person name="Sutton G.G."/>
            <person name="Tao W."/>
            <person name="Teichmann S."/>
            <person name="Tobari Y.N."/>
            <person name="Tomimura Y."/>
            <person name="Tsolas J.M."/>
            <person name="Valente V.L."/>
            <person name="Venter E."/>
            <person name="Venter J.C."/>
            <person name="Vicario S."/>
            <person name="Vieira F.G."/>
            <person name="Vilella A.J."/>
            <person name="Villasante A."/>
            <person name="Walenz B."/>
            <person name="Wang J."/>
            <person name="Wasserman M."/>
            <person name="Watts T."/>
            <person name="Wilson D."/>
            <person name="Wilson R.K."/>
            <person name="Wing R.A."/>
            <person name="Wolfner M.F."/>
            <person name="Wong A."/>
            <person name="Wong G.K."/>
            <person name="Wu C.I."/>
            <person name="Wu G."/>
            <person name="Yamamoto D."/>
            <person name="Yang H.P."/>
            <person name="Yang S.P."/>
            <person name="Yorke J.A."/>
            <person name="Yoshida K."/>
            <person name="Zdobnov E."/>
            <person name="Zhang P."/>
            <person name="Zhang Y."/>
            <person name="Zimin A.V."/>
            <person name="Baldwin J."/>
            <person name="Abdouelleil A."/>
            <person name="Abdulkadir J."/>
            <person name="Abebe A."/>
            <person name="Abera B."/>
            <person name="Abreu J."/>
            <person name="Acer S.C."/>
            <person name="Aftuck L."/>
            <person name="Alexander A."/>
            <person name="An P."/>
            <person name="Anderson E."/>
            <person name="Anderson S."/>
            <person name="Arachi H."/>
            <person name="Azer M."/>
            <person name="Bachantsang P."/>
            <person name="Barry A."/>
            <person name="Bayul T."/>
            <person name="Berlin A."/>
            <person name="Bessette D."/>
            <person name="Bloom T."/>
            <person name="Blye J."/>
            <person name="Boguslavskiy L."/>
            <person name="Bonnet C."/>
            <person name="Boukhgalter B."/>
            <person name="Bourzgui I."/>
            <person name="Brown A."/>
            <person name="Cahill P."/>
            <person name="Channer S."/>
            <person name="Cheshatsang Y."/>
            <person name="Chuda L."/>
            <person name="Citroen M."/>
            <person name="Collymore A."/>
            <person name="Cooke P."/>
            <person name="Costello M."/>
            <person name="D'Aco K."/>
            <person name="Daza R."/>
            <person name="De Haan G."/>
            <person name="DeGray S."/>
            <person name="DeMaso C."/>
            <person name="Dhargay N."/>
            <person name="Dooley K."/>
            <person name="Dooley E."/>
            <person name="Doricent M."/>
            <person name="Dorje P."/>
            <person name="Dorjee K."/>
            <person name="Dupes A."/>
            <person name="Elong R."/>
            <person name="Falk J."/>
            <person name="Farina A."/>
            <person name="Faro S."/>
            <person name="Ferguson D."/>
            <person name="Fisher S."/>
            <person name="Foley C.D."/>
            <person name="Franke A."/>
            <person name="Friedrich D."/>
            <person name="Gadbois L."/>
            <person name="Gearin G."/>
            <person name="Gearin C.R."/>
            <person name="Giannoukos G."/>
            <person name="Goode T."/>
            <person name="Graham J."/>
            <person name="Grandbois E."/>
            <person name="Grewal S."/>
            <person name="Gyaltsen K."/>
            <person name="Hafez N."/>
            <person name="Hagos B."/>
            <person name="Hall J."/>
            <person name="Henson C."/>
            <person name="Hollinger A."/>
            <person name="Honan T."/>
            <person name="Huard M.D."/>
            <person name="Hughes L."/>
            <person name="Hurhula B."/>
            <person name="Husby M.E."/>
            <person name="Kamat A."/>
            <person name="Kanga B."/>
            <person name="Kashin S."/>
            <person name="Khazanovich D."/>
            <person name="Kisner P."/>
            <person name="Lance K."/>
            <person name="Lara M."/>
            <person name="Lee W."/>
            <person name="Lennon N."/>
            <person name="Letendre F."/>
            <person name="LeVine R."/>
            <person name="Lipovsky A."/>
            <person name="Liu X."/>
            <person name="Liu J."/>
            <person name="Liu S."/>
            <person name="Lokyitsang T."/>
            <person name="Lokyitsang Y."/>
            <person name="Lubonja R."/>
            <person name="Lui A."/>
            <person name="MacDonald P."/>
            <person name="Magnisalis V."/>
            <person name="Maru K."/>
            <person name="Matthews C."/>
            <person name="McCusker W."/>
            <person name="McDonough S."/>
            <person name="Mehta T."/>
            <person name="Meldrim J."/>
            <person name="Meneus L."/>
            <person name="Mihai O."/>
            <person name="Mihalev A."/>
            <person name="Mihova T."/>
            <person name="Mittelman R."/>
            <person name="Mlenga V."/>
            <person name="Montmayeur A."/>
            <person name="Mulrain L."/>
            <person name="Navidi A."/>
            <person name="Naylor J."/>
            <person name="Negash T."/>
            <person name="Nguyen T."/>
            <person name="Nguyen N."/>
            <person name="Nicol R."/>
            <person name="Norbu C."/>
            <person name="Norbu N."/>
            <person name="Novod N."/>
            <person name="O'Neill B."/>
            <person name="Osman S."/>
            <person name="Markiewicz E."/>
            <person name="Oyono O.L."/>
            <person name="Patti C."/>
            <person name="Phunkhang P."/>
            <person name="Pierre F."/>
            <person name="Priest M."/>
            <person name="Raghuraman S."/>
            <person name="Rege F."/>
            <person name="Reyes R."/>
            <person name="Rise C."/>
            <person name="Rogov P."/>
            <person name="Ross K."/>
            <person name="Ryan E."/>
            <person name="Settipalli S."/>
            <person name="Shea T."/>
            <person name="Sherpa N."/>
            <person name="Shi L."/>
            <person name="Shih D."/>
            <person name="Sparrow T."/>
            <person name="Spaulding J."/>
            <person name="Stalker J."/>
            <person name="Stange-Thomann N."/>
            <person name="Stavropoulos S."/>
            <person name="Stone C."/>
            <person name="Strader C."/>
            <person name="Tesfaye S."/>
            <person name="Thomson T."/>
            <person name="Thoulutsang Y."/>
            <person name="Thoulutsang D."/>
            <person name="Topham K."/>
            <person name="Topping I."/>
            <person name="Tsamla T."/>
            <person name="Vassiliev H."/>
            <person name="Vo A."/>
            <person name="Wangchuk T."/>
            <person name="Wangdi T."/>
            <person name="Weiand M."/>
            <person name="Wilkinson J."/>
            <person name="Wilson A."/>
            <person name="Yadav S."/>
            <person name="Young G."/>
            <person name="Yu Q."/>
            <person name="Zembek L."/>
            <person name="Zhong D."/>
            <person name="Zimmer A."/>
            <person name="Zwirko Z."/>
            <person name="Jaffe D.B."/>
            <person name="Alvarez P."/>
            <person name="Brockman W."/>
            <person name="Butler J."/>
            <person name="Chin C."/>
            <person name="Gnerre S."/>
            <person name="Grabherr M."/>
            <person name="Kleber M."/>
            <person name="Mauceli E."/>
            <person name="MacCallum I."/>
        </authorList>
    </citation>
    <scope>NUCLEOTIDE SEQUENCE [LARGE SCALE GENOMIC DNA]</scope>
    <source>
        <strain evidence="3">MSH-3 / Tucson 14011-0111.49</strain>
    </source>
</reference>
<keyword evidence="3" id="KW-1185">Reference proteome</keyword>
<evidence type="ECO:0000313" key="2">
    <source>
        <dbReference type="EMBL" id="EDW25845.1"/>
    </source>
</evidence>
<feature type="compositionally biased region" description="Basic and acidic residues" evidence="1">
    <location>
        <begin position="27"/>
        <end position="68"/>
    </location>
</feature>
<dbReference type="AlphaFoldDB" id="B4GTH5"/>